<keyword evidence="1" id="KW-1185">Reference proteome</keyword>
<reference evidence="2" key="1">
    <citation type="submission" date="2022-11" db="UniProtKB">
        <authorList>
            <consortium name="WormBaseParasite"/>
        </authorList>
    </citation>
    <scope>IDENTIFICATION</scope>
</reference>
<protein>
    <submittedName>
        <fullName evidence="2">Uncharacterized protein</fullName>
    </submittedName>
</protein>
<name>A0A914Z0K2_9BILA</name>
<evidence type="ECO:0000313" key="2">
    <source>
        <dbReference type="WBParaSite" id="PSU_v2.g6261.t1"/>
    </source>
</evidence>
<evidence type="ECO:0000313" key="1">
    <source>
        <dbReference type="Proteomes" id="UP000887577"/>
    </source>
</evidence>
<dbReference type="AlphaFoldDB" id="A0A914Z0K2"/>
<organism evidence="1 2">
    <name type="scientific">Panagrolaimus superbus</name>
    <dbReference type="NCBI Taxonomy" id="310955"/>
    <lineage>
        <taxon>Eukaryota</taxon>
        <taxon>Metazoa</taxon>
        <taxon>Ecdysozoa</taxon>
        <taxon>Nematoda</taxon>
        <taxon>Chromadorea</taxon>
        <taxon>Rhabditida</taxon>
        <taxon>Tylenchina</taxon>
        <taxon>Panagrolaimomorpha</taxon>
        <taxon>Panagrolaimoidea</taxon>
        <taxon>Panagrolaimidae</taxon>
        <taxon>Panagrolaimus</taxon>
    </lineage>
</organism>
<sequence length="155" mass="17946">MTNIYQQHFLNLNNDFEARNDLKKSKSANNSTLSLHIAAYENSIESLPTDSNGSKSDDDDEKAILIKKWNTSKQSFIDSLSLIQNPFEFPRQQEEDATNTPEIMQFKASQQLRHPNEVKPQPTLTSINNNSNNIMGNEKMVEFYQYWESLQKNKK</sequence>
<accession>A0A914Z0K2</accession>
<proteinExistence type="predicted"/>
<dbReference type="WBParaSite" id="PSU_v2.g6261.t1">
    <property type="protein sequence ID" value="PSU_v2.g6261.t1"/>
    <property type="gene ID" value="PSU_v2.g6261"/>
</dbReference>
<dbReference type="Proteomes" id="UP000887577">
    <property type="component" value="Unplaced"/>
</dbReference>